<reference evidence="4 5" key="1">
    <citation type="submission" date="2017-06" db="EMBL/GenBank/DDBJ databases">
        <title>Aedes aegypti genome working group (AGWG) sequencing and assembly.</title>
        <authorList>
            <consortium name="Aedes aegypti Genome Working Group (AGWG)"/>
            <person name="Matthews B.J."/>
        </authorList>
    </citation>
    <scope>NUCLEOTIDE SEQUENCE [LARGE SCALE GENOMIC DNA]</scope>
    <source>
        <strain evidence="4 5">LVP_AGWG</strain>
    </source>
</reference>
<evidence type="ECO:0000313" key="5">
    <source>
        <dbReference type="Proteomes" id="UP000008820"/>
    </source>
</evidence>
<comment type="subcellular location">
    <subcellularLocation>
        <location evidence="1">Secreted</location>
    </subcellularLocation>
</comment>
<dbReference type="InParanoid" id="A0A1S4F2V2"/>
<dbReference type="InterPro" id="IPR006170">
    <property type="entry name" value="PBP/GOBP"/>
</dbReference>
<dbReference type="EnsemblMetazoa" id="AAEL002726-RA">
    <property type="protein sequence ID" value="AAEL002726-PA"/>
    <property type="gene ID" value="AAEL002726"/>
</dbReference>
<dbReference type="CDD" id="cd23992">
    <property type="entry name" value="PBP_GOBP"/>
    <property type="match status" value="1"/>
</dbReference>
<dbReference type="Pfam" id="PF01395">
    <property type="entry name" value="PBP_GOBP"/>
    <property type="match status" value="1"/>
</dbReference>
<evidence type="ECO:0000256" key="3">
    <source>
        <dbReference type="ARBA" id="ARBA00022525"/>
    </source>
</evidence>
<gene>
    <name evidence="4" type="primary">5575756</name>
</gene>
<protein>
    <submittedName>
        <fullName evidence="4">Uncharacterized protein</fullName>
    </submittedName>
</protein>
<evidence type="ECO:0000256" key="2">
    <source>
        <dbReference type="ARBA" id="ARBA00008098"/>
    </source>
</evidence>
<keyword evidence="5" id="KW-1185">Reference proteome</keyword>
<dbReference type="OrthoDB" id="7722701at2759"/>
<dbReference type="SMR" id="A0A1S4F2V2"/>
<proteinExistence type="inferred from homology"/>
<organism evidence="4 5">
    <name type="scientific">Aedes aegypti</name>
    <name type="common">Yellowfever mosquito</name>
    <name type="synonym">Culex aegypti</name>
    <dbReference type="NCBI Taxonomy" id="7159"/>
    <lineage>
        <taxon>Eukaryota</taxon>
        <taxon>Metazoa</taxon>
        <taxon>Ecdysozoa</taxon>
        <taxon>Arthropoda</taxon>
        <taxon>Hexapoda</taxon>
        <taxon>Insecta</taxon>
        <taxon>Pterygota</taxon>
        <taxon>Neoptera</taxon>
        <taxon>Endopterygota</taxon>
        <taxon>Diptera</taxon>
        <taxon>Nematocera</taxon>
        <taxon>Culicoidea</taxon>
        <taxon>Culicidae</taxon>
        <taxon>Culicinae</taxon>
        <taxon>Aedini</taxon>
        <taxon>Aedes</taxon>
        <taxon>Stegomyia</taxon>
    </lineage>
</organism>
<dbReference type="GO" id="GO:0005576">
    <property type="term" value="C:extracellular region"/>
    <property type="evidence" value="ECO:0007669"/>
    <property type="project" value="UniProtKB-SubCell"/>
</dbReference>
<evidence type="ECO:0000256" key="1">
    <source>
        <dbReference type="ARBA" id="ARBA00004613"/>
    </source>
</evidence>
<name>A0A1S4F2V2_AEDAE</name>
<dbReference type="GO" id="GO:0005549">
    <property type="term" value="F:odorant binding"/>
    <property type="evidence" value="ECO:0007669"/>
    <property type="project" value="InterPro"/>
</dbReference>
<dbReference type="InterPro" id="IPR036728">
    <property type="entry name" value="PBP_GOBP_sf"/>
</dbReference>
<comment type="similarity">
    <text evidence="2">Belongs to the PBP/GOBP family.</text>
</comment>
<accession>A0A1S4F2V2</accession>
<keyword evidence="3" id="KW-0964">Secreted</keyword>
<evidence type="ECO:0000313" key="4">
    <source>
        <dbReference type="EnsemblMetazoa" id="AAEL002726-PA"/>
    </source>
</evidence>
<dbReference type="AlphaFoldDB" id="A0A1S4F2V2"/>
<dbReference type="Gene3D" id="1.10.238.20">
    <property type="entry name" value="Pheromone/general odorant binding protein domain"/>
    <property type="match status" value="2"/>
</dbReference>
<dbReference type="Proteomes" id="UP000008820">
    <property type="component" value="Chromosome 2"/>
</dbReference>
<dbReference type="VEuPathDB" id="VectorBase:AAEL002726"/>
<reference evidence="4" key="2">
    <citation type="submission" date="2020-05" db="UniProtKB">
        <authorList>
            <consortium name="EnsemblMetazoa"/>
        </authorList>
    </citation>
    <scope>IDENTIFICATION</scope>
    <source>
        <strain evidence="4">LVP_AGWG</strain>
    </source>
</reference>
<dbReference type="SUPFAM" id="SSF47565">
    <property type="entry name" value="Insect pheromone/odorant-binding proteins"/>
    <property type="match status" value="1"/>
</dbReference>
<sequence length="353" mass="40764">MSPVMMMQMLMGSVSGISLQLLCWLCIVGVATVSSVRPPAVSKESTPVALDPDQTSFAFTRSIELYTSGNESSDGIVRAERIRNWSRWHFEESVGSDSQTSCFVRELLSRLELFDVGGGYFRVGQFMAQYKQYKQFLDCSEQEVNDLADKLERHSGLHDCDAIFRVFKESILEPAELLRKLFLLDPESASTVRSYMGSAIRQLNESVFEYCENKFYNDKRDIWCAARNYSIPEDKDFHRHIECIFNGLHYFNRRGDLDVDEICRDFHQVGITDLDNEVSEVLRSCDVNPETKALSYYRCILESDFLDKFKEALDYREIRSADHFYALKVPMPVYDRNQIQSQINSVNRECCSI</sequence>